<sequence>MPYHKGRSPGNSSITRAIMALKRTIARCGCSTEIWSDNGTDLCSTTQVLPHFLSGGSAAAHTSDAFDKSDLDSRAQWQAYEQLMDMFWSRWLREYLPELQHRRQLHARDGTIQVDDIVLIADNTLLQHLASRCHQGSITPGADSHTGRRRTDEKWAYYENDDRYKRRR</sequence>
<dbReference type="PANTHER" id="PTHR47331:SF6">
    <property type="entry name" value="DOUBLECORTIN DOMAIN-CONTAINING PROTEIN"/>
    <property type="match status" value="1"/>
</dbReference>
<protein>
    <recommendedName>
        <fullName evidence="1">DUF5641 domain-containing protein</fullName>
    </recommendedName>
</protein>
<comment type="caution">
    <text evidence="2">The sequence shown here is derived from an EMBL/GenBank/DDBJ whole genome shotgun (WGS) entry which is preliminary data.</text>
</comment>
<reference evidence="2 3" key="1">
    <citation type="journal article" date="2019" name="Commun. Biol.">
        <title>The bagworm genome reveals a unique fibroin gene that provides high tensile strength.</title>
        <authorList>
            <person name="Kono N."/>
            <person name="Nakamura H."/>
            <person name="Ohtoshi R."/>
            <person name="Tomita M."/>
            <person name="Numata K."/>
            <person name="Arakawa K."/>
        </authorList>
    </citation>
    <scope>NUCLEOTIDE SEQUENCE [LARGE SCALE GENOMIC DNA]</scope>
</reference>
<evidence type="ECO:0000313" key="3">
    <source>
        <dbReference type="Proteomes" id="UP000299102"/>
    </source>
</evidence>
<accession>A0A4C1UKA6</accession>
<keyword evidence="3" id="KW-1185">Reference proteome</keyword>
<dbReference type="OrthoDB" id="10049357at2759"/>
<gene>
    <name evidence="2" type="ORF">EVAR_16463_1</name>
</gene>
<evidence type="ECO:0000259" key="1">
    <source>
        <dbReference type="Pfam" id="PF18701"/>
    </source>
</evidence>
<dbReference type="Pfam" id="PF18701">
    <property type="entry name" value="DUF5641"/>
    <property type="match status" value="1"/>
</dbReference>
<dbReference type="InterPro" id="IPR040676">
    <property type="entry name" value="DUF5641"/>
</dbReference>
<organism evidence="2 3">
    <name type="scientific">Eumeta variegata</name>
    <name type="common">Bagworm moth</name>
    <name type="synonym">Eumeta japonica</name>
    <dbReference type="NCBI Taxonomy" id="151549"/>
    <lineage>
        <taxon>Eukaryota</taxon>
        <taxon>Metazoa</taxon>
        <taxon>Ecdysozoa</taxon>
        <taxon>Arthropoda</taxon>
        <taxon>Hexapoda</taxon>
        <taxon>Insecta</taxon>
        <taxon>Pterygota</taxon>
        <taxon>Neoptera</taxon>
        <taxon>Endopterygota</taxon>
        <taxon>Lepidoptera</taxon>
        <taxon>Glossata</taxon>
        <taxon>Ditrysia</taxon>
        <taxon>Tineoidea</taxon>
        <taxon>Psychidae</taxon>
        <taxon>Oiketicinae</taxon>
        <taxon>Eumeta</taxon>
    </lineage>
</organism>
<feature type="domain" description="DUF5641" evidence="1">
    <location>
        <begin position="76"/>
        <end position="145"/>
    </location>
</feature>
<dbReference type="AlphaFoldDB" id="A0A4C1UKA6"/>
<evidence type="ECO:0000313" key="2">
    <source>
        <dbReference type="EMBL" id="GBP26881.1"/>
    </source>
</evidence>
<dbReference type="Proteomes" id="UP000299102">
    <property type="component" value="Unassembled WGS sequence"/>
</dbReference>
<proteinExistence type="predicted"/>
<dbReference type="PANTHER" id="PTHR47331">
    <property type="entry name" value="PHD-TYPE DOMAIN-CONTAINING PROTEIN"/>
    <property type="match status" value="1"/>
</dbReference>
<dbReference type="EMBL" id="BGZK01000186">
    <property type="protein sequence ID" value="GBP26881.1"/>
    <property type="molecule type" value="Genomic_DNA"/>
</dbReference>
<name>A0A4C1UKA6_EUMVA</name>